<gene>
    <name evidence="2" type="ORF">FYC51_14895</name>
</gene>
<accession>A0A5S4UU31</accession>
<dbReference type="Proteomes" id="UP000325243">
    <property type="component" value="Unassembled WGS sequence"/>
</dbReference>
<dbReference type="EMBL" id="VSSB01000002">
    <property type="protein sequence ID" value="TYL50484.1"/>
    <property type="molecule type" value="Genomic_DNA"/>
</dbReference>
<dbReference type="RefSeq" id="WP_148734585.1">
    <property type="nucleotide sequence ID" value="NZ_VSSB01000002.1"/>
</dbReference>
<keyword evidence="1" id="KW-1133">Transmembrane helix</keyword>
<sequence>MAGPRPGGVTLVAVLAWISGALQILTGVLILFGAQGGGAGVAWANILIGAITVIVSLGLFRGNNAARIIVAIVFALNLGTAILTMFTHPALLWSALIGGALALIGLLLLFSARANEFFRTA</sequence>
<name>A0A5S4UU31_9MICO</name>
<dbReference type="AlphaFoldDB" id="A0A5S4UU31"/>
<keyword evidence="1" id="KW-0472">Membrane</keyword>
<feature type="transmembrane region" description="Helical" evidence="1">
    <location>
        <begin position="92"/>
        <end position="110"/>
    </location>
</feature>
<keyword evidence="3" id="KW-1185">Reference proteome</keyword>
<organism evidence="2 3">
    <name type="scientific">Agromyces mariniharenae</name>
    <dbReference type="NCBI Taxonomy" id="2604423"/>
    <lineage>
        <taxon>Bacteria</taxon>
        <taxon>Bacillati</taxon>
        <taxon>Actinomycetota</taxon>
        <taxon>Actinomycetes</taxon>
        <taxon>Micrococcales</taxon>
        <taxon>Microbacteriaceae</taxon>
        <taxon>Agromyces</taxon>
    </lineage>
</organism>
<reference evidence="2 3" key="1">
    <citation type="submission" date="2019-08" db="EMBL/GenBank/DDBJ databases">
        <authorList>
            <person name="Hu J."/>
        </authorList>
    </citation>
    <scope>NUCLEOTIDE SEQUENCE [LARGE SCALE GENOMIC DNA]</scope>
    <source>
        <strain evidence="2 3">NEAU-184</strain>
    </source>
</reference>
<feature type="transmembrane region" description="Helical" evidence="1">
    <location>
        <begin position="40"/>
        <end position="60"/>
    </location>
</feature>
<comment type="caution">
    <text evidence="2">The sequence shown here is derived from an EMBL/GenBank/DDBJ whole genome shotgun (WGS) entry which is preliminary data.</text>
</comment>
<feature type="transmembrane region" description="Helical" evidence="1">
    <location>
        <begin position="12"/>
        <end position="34"/>
    </location>
</feature>
<proteinExistence type="predicted"/>
<evidence type="ECO:0000313" key="2">
    <source>
        <dbReference type="EMBL" id="TYL50484.1"/>
    </source>
</evidence>
<keyword evidence="1" id="KW-0812">Transmembrane</keyword>
<evidence type="ECO:0000256" key="1">
    <source>
        <dbReference type="SAM" id="Phobius"/>
    </source>
</evidence>
<evidence type="ECO:0000313" key="3">
    <source>
        <dbReference type="Proteomes" id="UP000325243"/>
    </source>
</evidence>
<feature type="transmembrane region" description="Helical" evidence="1">
    <location>
        <begin position="67"/>
        <end position="86"/>
    </location>
</feature>
<protein>
    <submittedName>
        <fullName evidence="2">Uncharacterized protein</fullName>
    </submittedName>
</protein>